<accession>A0AA87XXS5</accession>
<dbReference type="AlphaFoldDB" id="A0AA87XXS5"/>
<gene>
    <name evidence="1" type="ORF">GCM10007387_29080</name>
</gene>
<reference evidence="1" key="2">
    <citation type="submission" date="2022-12" db="EMBL/GenBank/DDBJ databases">
        <authorList>
            <person name="Sun Q."/>
            <person name="Kim S."/>
        </authorList>
    </citation>
    <scope>NUCLEOTIDE SEQUENCE</scope>
    <source>
        <strain evidence="1">KCTC 12343</strain>
    </source>
</reference>
<reference evidence="1" key="1">
    <citation type="journal article" date="2014" name="Int. J. Syst. Evol. Microbiol.">
        <title>Complete genome sequence of Corynebacterium casei LMG S-19264T (=DSM 44701T), isolated from a smear-ripened cheese.</title>
        <authorList>
            <consortium name="US DOE Joint Genome Institute (JGI-PGF)"/>
            <person name="Walter F."/>
            <person name="Albersmeier A."/>
            <person name="Kalinowski J."/>
            <person name="Ruckert C."/>
        </authorList>
    </citation>
    <scope>NUCLEOTIDE SEQUENCE</scope>
    <source>
        <strain evidence="1">KCTC 12343</strain>
    </source>
</reference>
<dbReference type="InterPro" id="IPR029068">
    <property type="entry name" value="Glyas_Bleomycin-R_OHBP_Dase"/>
</dbReference>
<dbReference type="Gene3D" id="3.10.180.10">
    <property type="entry name" value="2,3-Dihydroxybiphenyl 1,2-Dioxygenase, domain 1"/>
    <property type="match status" value="1"/>
</dbReference>
<protein>
    <submittedName>
        <fullName evidence="1">Uncharacterized protein</fullName>
    </submittedName>
</protein>
<evidence type="ECO:0000313" key="1">
    <source>
        <dbReference type="EMBL" id="GGY45264.1"/>
    </source>
</evidence>
<dbReference type="Proteomes" id="UP000628442">
    <property type="component" value="Unassembled WGS sequence"/>
</dbReference>
<evidence type="ECO:0000313" key="2">
    <source>
        <dbReference type="Proteomes" id="UP000628442"/>
    </source>
</evidence>
<proteinExistence type="predicted"/>
<name>A0AA87XXS5_9BURK</name>
<dbReference type="EMBL" id="BMWV01000006">
    <property type="protein sequence ID" value="GGY45264.1"/>
    <property type="molecule type" value="Genomic_DNA"/>
</dbReference>
<organism evidence="1 2">
    <name type="scientific">Pseudoduganella albidiflava</name>
    <dbReference type="NCBI Taxonomy" id="321983"/>
    <lineage>
        <taxon>Bacteria</taxon>
        <taxon>Pseudomonadati</taxon>
        <taxon>Pseudomonadota</taxon>
        <taxon>Betaproteobacteria</taxon>
        <taxon>Burkholderiales</taxon>
        <taxon>Oxalobacteraceae</taxon>
        <taxon>Telluria group</taxon>
        <taxon>Pseudoduganella</taxon>
    </lineage>
</organism>
<sequence length="136" mass="15610">MATVNIIIPVNSENHDEVKLYYLNALLCKEGDGLLFLPIENDSIALLIMNASSEDEPLSTARKQLPHFSFEVQRNFLSFCLAAYKRGALFDMACRHPGGYYARLFDPVGNQFEIWCSSDEDDYIVETDQMPFFYTY</sequence>
<comment type="caution">
    <text evidence="1">The sequence shown here is derived from an EMBL/GenBank/DDBJ whole genome shotgun (WGS) entry which is preliminary data.</text>
</comment>
<dbReference type="SUPFAM" id="SSF54593">
    <property type="entry name" value="Glyoxalase/Bleomycin resistance protein/Dihydroxybiphenyl dioxygenase"/>
    <property type="match status" value="1"/>
</dbReference>